<dbReference type="Proteomes" id="UP000070513">
    <property type="component" value="Unassembled WGS sequence"/>
</dbReference>
<organism evidence="1 2">
    <name type="scientific">Chryseobacterium kwangjuense</name>
    <dbReference type="NCBI Taxonomy" id="267125"/>
    <lineage>
        <taxon>Bacteria</taxon>
        <taxon>Pseudomonadati</taxon>
        <taxon>Bacteroidota</taxon>
        <taxon>Flavobacteriia</taxon>
        <taxon>Flavobacteriales</taxon>
        <taxon>Weeksellaceae</taxon>
        <taxon>Chryseobacterium group</taxon>
        <taxon>Chryseobacterium</taxon>
    </lineage>
</organism>
<dbReference type="AlphaFoldDB" id="A0A135W8A1"/>
<reference evidence="1 2" key="2">
    <citation type="journal article" date="2016" name="Genome Announc.">
        <title>Draft Genome Sequence of a Biocontrol Rhizobacterium, Chryseobacterium kwangjuense Strain KJ1R5, Isolated from Pepper (Capsicum annuum).</title>
        <authorList>
            <person name="Jeong J.J."/>
            <person name="Park H."/>
            <person name="Park B.H."/>
            <person name="Mannaa M."/>
            <person name="Sang M.K."/>
            <person name="Choi I.G."/>
            <person name="Kim K.D."/>
        </authorList>
    </citation>
    <scope>NUCLEOTIDE SEQUENCE [LARGE SCALE GENOMIC DNA]</scope>
    <source>
        <strain evidence="1 2">KJ1R5</strain>
    </source>
</reference>
<sequence>MSYKIYYILFVFCSLLYSAQDIEVVKITYEKHFDYVNFHNEKTVNHDEIVTSKNISLISNDLEFKNLMKCDNKNCYKISANDIIVK</sequence>
<evidence type="ECO:0000313" key="1">
    <source>
        <dbReference type="EMBL" id="KXH81143.1"/>
    </source>
</evidence>
<proteinExistence type="predicted"/>
<gene>
    <name evidence="1" type="ORF">AU378_15585</name>
</gene>
<reference evidence="2" key="1">
    <citation type="submission" date="2015-12" db="EMBL/GenBank/DDBJ databases">
        <title>Genome sequence of a biocontrol rhizobacterium Chryseobacterium kwangjuense strain KJ1R5 isolated from pepper (Capsicum annuum L.).</title>
        <authorList>
            <person name="Jeong J.-J."/>
            <person name="Park H."/>
            <person name="Mannaa M."/>
            <person name="Sang M.K."/>
            <person name="Choi I.-G."/>
            <person name="Kim K.D."/>
        </authorList>
    </citation>
    <scope>NUCLEOTIDE SEQUENCE [LARGE SCALE GENOMIC DNA]</scope>
    <source>
        <strain evidence="2">KJ1R5</strain>
    </source>
</reference>
<dbReference type="EMBL" id="LPUR01000016">
    <property type="protein sequence ID" value="KXH81143.1"/>
    <property type="molecule type" value="Genomic_DNA"/>
</dbReference>
<name>A0A135W8A1_9FLAO</name>
<protein>
    <submittedName>
        <fullName evidence="1">Uncharacterized protein</fullName>
    </submittedName>
</protein>
<accession>A0A135W8A1</accession>
<evidence type="ECO:0000313" key="2">
    <source>
        <dbReference type="Proteomes" id="UP000070513"/>
    </source>
</evidence>
<comment type="caution">
    <text evidence="1">The sequence shown here is derived from an EMBL/GenBank/DDBJ whole genome shotgun (WGS) entry which is preliminary data.</text>
</comment>